<comment type="caution">
    <text evidence="1">The sequence shown here is derived from an EMBL/GenBank/DDBJ whole genome shotgun (WGS) entry which is preliminary data.</text>
</comment>
<dbReference type="Proteomes" id="UP000282378">
    <property type="component" value="Unassembled WGS sequence"/>
</dbReference>
<proteinExistence type="predicted"/>
<gene>
    <name evidence="1" type="ORF">APX70_200100</name>
</gene>
<dbReference type="AlphaFoldDB" id="A0A3M2V2R9"/>
<organism evidence="1 2">
    <name type="scientific">Pseudomonas syringae pv. maculicola</name>
    <dbReference type="NCBI Taxonomy" id="59511"/>
    <lineage>
        <taxon>Bacteria</taxon>
        <taxon>Pseudomonadati</taxon>
        <taxon>Pseudomonadota</taxon>
        <taxon>Gammaproteobacteria</taxon>
        <taxon>Pseudomonadales</taxon>
        <taxon>Pseudomonadaceae</taxon>
        <taxon>Pseudomonas</taxon>
    </lineage>
</organism>
<evidence type="ECO:0000313" key="2">
    <source>
        <dbReference type="Proteomes" id="UP000282378"/>
    </source>
</evidence>
<name>A0A3M2V2R9_PSEYM</name>
<accession>A0A3M2V2R9</accession>
<reference evidence="1 2" key="1">
    <citation type="submission" date="2018-08" db="EMBL/GenBank/DDBJ databases">
        <title>Recombination of ecologically and evolutionarily significant loci maintains genetic cohesion in the Pseudomonas syringae species complex.</title>
        <authorList>
            <person name="Dillon M."/>
            <person name="Thakur S."/>
            <person name="Almeida R.N.D."/>
            <person name="Weir B.S."/>
            <person name="Guttman D.S."/>
        </authorList>
    </citation>
    <scope>NUCLEOTIDE SEQUENCE [LARGE SCALE GENOMIC DNA]</scope>
    <source>
        <strain evidence="1 2">88_10</strain>
    </source>
</reference>
<sequence>MEQPVLEVTEVFNVTVDCQYHLGRRHCAVMRSRGPVSAGA</sequence>
<dbReference type="EMBL" id="RBNL01004354">
    <property type="protein sequence ID" value="RML33446.1"/>
    <property type="molecule type" value="Genomic_DNA"/>
</dbReference>
<protein>
    <submittedName>
        <fullName evidence="1">Uncharacterized protein</fullName>
    </submittedName>
</protein>
<evidence type="ECO:0000313" key="1">
    <source>
        <dbReference type="EMBL" id="RML33446.1"/>
    </source>
</evidence>